<feature type="domain" description="RNA polymerase sigma factor 70 region 4 type 2" evidence="1">
    <location>
        <begin position="68"/>
        <end position="101"/>
    </location>
</feature>
<dbReference type="InterPro" id="IPR013324">
    <property type="entry name" value="RNA_pol_sigma_r3/r4-like"/>
</dbReference>
<dbReference type="Pfam" id="PF08281">
    <property type="entry name" value="Sigma70_r4_2"/>
    <property type="match status" value="1"/>
</dbReference>
<dbReference type="InterPro" id="IPR036388">
    <property type="entry name" value="WH-like_DNA-bd_sf"/>
</dbReference>
<evidence type="ECO:0000313" key="3">
    <source>
        <dbReference type="Proteomes" id="UP000608071"/>
    </source>
</evidence>
<evidence type="ECO:0000313" key="2">
    <source>
        <dbReference type="EMBL" id="MBD7968680.1"/>
    </source>
</evidence>
<gene>
    <name evidence="2" type="ORF">H9647_11460</name>
</gene>
<accession>A0ABR8SYX2</accession>
<name>A0ABR8SYX2_9BACL</name>
<sequence length="112" mass="13327">MSSSVHYYQKELKRIAWRLQYRVRAERQRELPLKQELLLISTLSPEQEIESKLFIEYILGLIPSDTGQKVIRLFYLEDQSEAEIAKELNISQQAVNKWRRKTIQSLSERMSS</sequence>
<proteinExistence type="predicted"/>
<dbReference type="Proteomes" id="UP000608071">
    <property type="component" value="Unassembled WGS sequence"/>
</dbReference>
<dbReference type="EMBL" id="JACSQL010000004">
    <property type="protein sequence ID" value="MBD7968680.1"/>
    <property type="molecule type" value="Genomic_DNA"/>
</dbReference>
<dbReference type="RefSeq" id="WP_191799975.1">
    <property type="nucleotide sequence ID" value="NZ_JACSQL010000004.1"/>
</dbReference>
<dbReference type="Gene3D" id="1.10.10.10">
    <property type="entry name" value="Winged helix-like DNA-binding domain superfamily/Winged helix DNA-binding domain"/>
    <property type="match status" value="1"/>
</dbReference>
<protein>
    <submittedName>
        <fullName evidence="2">Sigma-70 family RNA polymerase sigma factor</fullName>
    </submittedName>
</protein>
<evidence type="ECO:0000259" key="1">
    <source>
        <dbReference type="Pfam" id="PF08281"/>
    </source>
</evidence>
<reference evidence="2 3" key="1">
    <citation type="submission" date="2020-08" db="EMBL/GenBank/DDBJ databases">
        <title>A Genomic Blueprint of the Chicken Gut Microbiome.</title>
        <authorList>
            <person name="Gilroy R."/>
            <person name="Ravi A."/>
            <person name="Getino M."/>
            <person name="Pursley I."/>
            <person name="Horton D.L."/>
            <person name="Alikhan N.-F."/>
            <person name="Baker D."/>
            <person name="Gharbi K."/>
            <person name="Hall N."/>
            <person name="Watson M."/>
            <person name="Adriaenssens E.M."/>
            <person name="Foster-Nyarko E."/>
            <person name="Jarju S."/>
            <person name="Secka A."/>
            <person name="Antonio M."/>
            <person name="Oren A."/>
            <person name="Chaudhuri R."/>
            <person name="La Ragione R.M."/>
            <person name="Hildebrand F."/>
            <person name="Pallen M.J."/>
        </authorList>
    </citation>
    <scope>NUCLEOTIDE SEQUENCE [LARGE SCALE GENOMIC DNA]</scope>
    <source>
        <strain evidence="2 3">Sa2BVA9</strain>
    </source>
</reference>
<keyword evidence="3" id="KW-1185">Reference proteome</keyword>
<comment type="caution">
    <text evidence="2">The sequence shown here is derived from an EMBL/GenBank/DDBJ whole genome shotgun (WGS) entry which is preliminary data.</text>
</comment>
<dbReference type="SUPFAM" id="SSF88659">
    <property type="entry name" value="Sigma3 and sigma4 domains of RNA polymerase sigma factors"/>
    <property type="match status" value="1"/>
</dbReference>
<organism evidence="2 3">
    <name type="scientific">Paenibacillus gallinarum</name>
    <dbReference type="NCBI Taxonomy" id="2762232"/>
    <lineage>
        <taxon>Bacteria</taxon>
        <taxon>Bacillati</taxon>
        <taxon>Bacillota</taxon>
        <taxon>Bacilli</taxon>
        <taxon>Bacillales</taxon>
        <taxon>Paenibacillaceae</taxon>
        <taxon>Paenibacillus</taxon>
    </lineage>
</organism>
<dbReference type="InterPro" id="IPR013249">
    <property type="entry name" value="RNA_pol_sigma70_r4_t2"/>
</dbReference>